<gene>
    <name evidence="4" type="ORF">Tci_014895</name>
</gene>
<protein>
    <submittedName>
        <fullName evidence="4">Retrovirus-related Pol polyprotein from transposon TNT 1-94</fullName>
    </submittedName>
</protein>
<dbReference type="AlphaFoldDB" id="A0A6L2K2F5"/>
<dbReference type="Pfam" id="PF22936">
    <property type="entry name" value="Pol_BBD"/>
    <property type="match status" value="1"/>
</dbReference>
<dbReference type="EMBL" id="BKCJ010001633">
    <property type="protein sequence ID" value="GEU42917.1"/>
    <property type="molecule type" value="Genomic_DNA"/>
</dbReference>
<dbReference type="Pfam" id="PF14223">
    <property type="entry name" value="Retrotran_gag_2"/>
    <property type="match status" value="1"/>
</dbReference>
<dbReference type="GO" id="GO:0004866">
    <property type="term" value="F:endopeptidase inhibitor activity"/>
    <property type="evidence" value="ECO:0007669"/>
    <property type="project" value="InterPro"/>
</dbReference>
<dbReference type="SUPFAM" id="SSF53098">
    <property type="entry name" value="Ribonuclease H-like"/>
    <property type="match status" value="1"/>
</dbReference>
<comment type="caution">
    <text evidence="4">The sequence shown here is derived from an EMBL/GenBank/DDBJ whole genome shotgun (WGS) entry which is preliminary data.</text>
</comment>
<dbReference type="SMART" id="SM00452">
    <property type="entry name" value="STI"/>
    <property type="match status" value="1"/>
</dbReference>
<dbReference type="Gene3D" id="2.80.10.50">
    <property type="match status" value="1"/>
</dbReference>
<dbReference type="Gene3D" id="3.30.420.10">
    <property type="entry name" value="Ribonuclease H-like superfamily/Ribonuclease H"/>
    <property type="match status" value="1"/>
</dbReference>
<dbReference type="InterPro" id="IPR002160">
    <property type="entry name" value="Prot_inh_Kunz-lg"/>
</dbReference>
<dbReference type="InterPro" id="IPR054722">
    <property type="entry name" value="PolX-like_BBD"/>
</dbReference>
<dbReference type="GO" id="GO:0003676">
    <property type="term" value="F:nucleic acid binding"/>
    <property type="evidence" value="ECO:0007669"/>
    <property type="project" value="InterPro"/>
</dbReference>
<dbReference type="InterPro" id="IPR012337">
    <property type="entry name" value="RNaseH-like_sf"/>
</dbReference>
<organism evidence="4">
    <name type="scientific">Tanacetum cinerariifolium</name>
    <name type="common">Dalmatian daisy</name>
    <name type="synonym">Chrysanthemum cinerariifolium</name>
    <dbReference type="NCBI Taxonomy" id="118510"/>
    <lineage>
        <taxon>Eukaryota</taxon>
        <taxon>Viridiplantae</taxon>
        <taxon>Streptophyta</taxon>
        <taxon>Embryophyta</taxon>
        <taxon>Tracheophyta</taxon>
        <taxon>Spermatophyta</taxon>
        <taxon>Magnoliopsida</taxon>
        <taxon>eudicotyledons</taxon>
        <taxon>Gunneridae</taxon>
        <taxon>Pentapetalae</taxon>
        <taxon>asterids</taxon>
        <taxon>campanulids</taxon>
        <taxon>Asterales</taxon>
        <taxon>Asteraceae</taxon>
        <taxon>Asteroideae</taxon>
        <taxon>Anthemideae</taxon>
        <taxon>Anthemidinae</taxon>
        <taxon>Tanacetum</taxon>
    </lineage>
</organism>
<proteinExistence type="inferred from homology"/>
<dbReference type="PANTHER" id="PTHR33107">
    <property type="entry name" value="KUNITZ TRYPSIN INHIBITOR 2"/>
    <property type="match status" value="1"/>
</dbReference>
<evidence type="ECO:0000259" key="3">
    <source>
        <dbReference type="Pfam" id="PF22936"/>
    </source>
</evidence>
<dbReference type="InterPro" id="IPR011065">
    <property type="entry name" value="Kunitz_inhibitor_STI-like_sf"/>
</dbReference>
<dbReference type="InterPro" id="IPR036397">
    <property type="entry name" value="RNaseH_sf"/>
</dbReference>
<dbReference type="SUPFAM" id="SSF50386">
    <property type="entry name" value="STI-like"/>
    <property type="match status" value="1"/>
</dbReference>
<reference evidence="4" key="1">
    <citation type="journal article" date="2019" name="Sci. Rep.">
        <title>Draft genome of Tanacetum cinerariifolium, the natural source of mosquito coil.</title>
        <authorList>
            <person name="Yamashiro T."/>
            <person name="Shiraishi A."/>
            <person name="Satake H."/>
            <person name="Nakayama K."/>
        </authorList>
    </citation>
    <scope>NUCLEOTIDE SEQUENCE</scope>
</reference>
<sequence>MIDNEKGDEATSYRHTRVYCFPDRQILVSVVSFSIIGLRKEEERIKMHALLIQHGCEVALEVIPVDMEAQVKAKLNKKAHSAVIMCLGNEVLREVTRETTAVRVWTKLETLYMTKSLANKFHLQKKLYTFYMPIGRKIFEHIDEFNKIVLGLANIELKFDDEDLALLILTSLPASYEHFVDTLLYGWEALNLEDVMDTLNLKEIKEMSKAKGDDGEGLYVRGITYHRIHISQGESQDQSLERKKSTGYVKKDDQPSFNGLIYDDSKVMVVMSIEALLDLIMDLGCSYHMTPMLDILFDFLECDGGSVLLGDNRECKIRVAGELNVSVEEKDSLAQVWHKRLGHISEVRLQVLEKQGLFGKKSLGRHTTQGVIDYVNSDLWGLSQVEFLGGKRYFLFIVDDYFIRLRTDNGIEFCNWEFEQLCFENRIARHLTVAGTPHQNRNVVFNESVMYKDTLKDSGACNDKSVEELQTLDLTDYQLTREREPMIRTKHLRFQDEGNMDAYAFAVTEKENTHKPLTYQEAVACEDSSKWKATMEEEIDSPRMNKTWELVDPPARLRLGLPSLCLKKFDMKELEESKKILGMEIVRDQSRKILRVSQSGYVSKILNNFKVDNGKSVQMPLGGHFKISLKDCPVRDCDVKRMSKVPYANVVENLIYLMVCTRLDIAYAKSVVSRYLANLGKNHWEAVKWILKYLRGNANVGLVYGTNHGNHVDVTGFVDSDYGKDPYKEAEYMALTEAVKEAVWLRGLLEELGVELNIVAVNCDKQGAIHLSRNHVFHERTKHINVRYHFIREVLKAKTVKVLKVGTKHNDADALTEVVPGRKLQHCLELLKVRVLQANLPASSQPLQTTITTITSAFNADGQEVQPRIKYYIAPSQSNDNGGGLSLASRDGFCPPFVIQENSHLSKGLSLCFLPLNTKQNAITLSSDLNVVFNAAMKCVQSTVWRLSSGGGSGSGTNDMVIGCMYFVRSGSVVGRPRVGTVSNWFRIDKVGDIEYKFVFCPSVCSSCKVVCEDVGVFEENGKRWLAIDDQPFVFNTWKTFEGNTRDLGSILEETGQEYDFTPKKCLKNKSQMVETASGKFATPSGSINDRVRKIVTPSGL</sequence>
<feature type="domain" description="Retrovirus-related Pol polyprotein from transposon TNT 1-94-like beta-barrel" evidence="3">
    <location>
        <begin position="280"/>
        <end position="338"/>
    </location>
</feature>
<accession>A0A6L2K2F5</accession>
<evidence type="ECO:0000313" key="4">
    <source>
        <dbReference type="EMBL" id="GEU42917.1"/>
    </source>
</evidence>
<keyword evidence="2" id="KW-1015">Disulfide bond</keyword>
<dbReference type="Pfam" id="PF00197">
    <property type="entry name" value="Kunitz_legume"/>
    <property type="match status" value="1"/>
</dbReference>
<dbReference type="PANTHER" id="PTHR33107:SF81">
    <property type="entry name" value="TRYPSIN INHIBITOR A"/>
    <property type="match status" value="1"/>
</dbReference>
<evidence type="ECO:0000256" key="2">
    <source>
        <dbReference type="ARBA" id="ARBA00023157"/>
    </source>
</evidence>
<name>A0A6L2K2F5_TANCI</name>
<evidence type="ECO:0000256" key="1">
    <source>
        <dbReference type="ARBA" id="ARBA00005440"/>
    </source>
</evidence>
<comment type="similarity">
    <text evidence="1">Belongs to the protease inhibitor I3 (leguminous Kunitz-type inhibitor) family.</text>
</comment>
<dbReference type="CDD" id="cd09272">
    <property type="entry name" value="RNase_HI_RT_Ty1"/>
    <property type="match status" value="1"/>
</dbReference>